<dbReference type="AlphaFoldDB" id="A0A445MWH8"/>
<accession>A0A445MWH8</accession>
<dbReference type="EMBL" id="OJIN01000117">
    <property type="protein sequence ID" value="SPD73857.1"/>
    <property type="molecule type" value="Genomic_DNA"/>
</dbReference>
<name>A0A445MWH8_9BACT</name>
<evidence type="ECO:0000313" key="1">
    <source>
        <dbReference type="EMBL" id="SPD73857.1"/>
    </source>
</evidence>
<protein>
    <submittedName>
        <fullName evidence="1">Uncharacterized protein</fullName>
    </submittedName>
</protein>
<proteinExistence type="predicted"/>
<sequence length="60" mass="7038">MKITGHSTREMFDRYNTIDRKDTRNAVDQLELFLANVDQIVDQANFFDPKTKKGVYNSLK</sequence>
<gene>
    <name evidence="1" type="ORF">PITCH_A2030001</name>
</gene>
<organism evidence="1">
    <name type="scientific">uncultured Desulfobacterium sp</name>
    <dbReference type="NCBI Taxonomy" id="201089"/>
    <lineage>
        <taxon>Bacteria</taxon>
        <taxon>Pseudomonadati</taxon>
        <taxon>Thermodesulfobacteriota</taxon>
        <taxon>Desulfobacteria</taxon>
        <taxon>Desulfobacterales</taxon>
        <taxon>Desulfobacteriaceae</taxon>
        <taxon>Desulfobacterium</taxon>
        <taxon>environmental samples</taxon>
    </lineage>
</organism>
<reference evidence="1" key="1">
    <citation type="submission" date="2018-01" db="EMBL/GenBank/DDBJ databases">
        <authorList>
            <person name="Regsiter A."/>
            <person name="William W."/>
        </authorList>
    </citation>
    <scope>NUCLEOTIDE SEQUENCE</scope>
    <source>
        <strain evidence="1">TRIP AH-1</strain>
    </source>
</reference>